<keyword evidence="2" id="KW-0472">Membrane</keyword>
<feature type="transmembrane region" description="Helical" evidence="2">
    <location>
        <begin position="199"/>
        <end position="220"/>
    </location>
</feature>
<name>A0A5M8QG87_9MICO</name>
<reference evidence="3 4" key="1">
    <citation type="submission" date="2019-08" db="EMBL/GenBank/DDBJ databases">
        <title>Agrococcus lahaulensis sp. nov., isolated from a cold desert of the Indian Himalayas.</title>
        <authorList>
            <person name="Qu J.H."/>
        </authorList>
    </citation>
    <scope>NUCLEOTIDE SEQUENCE [LARGE SCALE GENOMIC DNA]</scope>
    <source>
        <strain evidence="3 4">NS18</strain>
    </source>
</reference>
<dbReference type="EMBL" id="VOIR01000012">
    <property type="protein sequence ID" value="KAA6435019.1"/>
    <property type="molecule type" value="Genomic_DNA"/>
</dbReference>
<feature type="compositionally biased region" description="Low complexity" evidence="1">
    <location>
        <begin position="39"/>
        <end position="83"/>
    </location>
</feature>
<gene>
    <name evidence="3" type="ORF">FQ330_04440</name>
</gene>
<proteinExistence type="predicted"/>
<evidence type="ECO:0000256" key="2">
    <source>
        <dbReference type="SAM" id="Phobius"/>
    </source>
</evidence>
<sequence>MNASAHAAAARPSRTGDLPLAGNPAFRNSPAFTENTQRAAQAAPGGQQAPYGQQQYGQQPFGQQQYGQQPYGQPMQYGQAPYGQPSPDQLDQQFNRPAASPLETERLTYEGVITKTVVTLGVTALGFIVTLGMLLMTGTSLPFYVLTYGGALVGFVLALVNIFKKEPSPALVLAYAGAQGLFLGGFSGLLEFGMGLDGIIFQALLATACVIAATLALYAFRIVRTSPRMNKIFFIVLIGYGLFSLVNFGMMLFGATGDLAFGMRSAPSPIFGIPWGVLLGGLAVLLGAYSLVMDFEGIELGVKRGVHKKYGWSAAFGLTMTIIWLYVEILRIIAILRGNN</sequence>
<dbReference type="PANTHER" id="PTHR41282">
    <property type="entry name" value="CONSERVED TRANSMEMBRANE PROTEIN-RELATED"/>
    <property type="match status" value="1"/>
</dbReference>
<dbReference type="InterPro" id="IPR010539">
    <property type="entry name" value="BaxI_1-like"/>
</dbReference>
<dbReference type="Pfam" id="PF12811">
    <property type="entry name" value="BaxI_1"/>
    <property type="match status" value="1"/>
</dbReference>
<keyword evidence="4" id="KW-1185">Reference proteome</keyword>
<organism evidence="3 4">
    <name type="scientific">Agrococcus sediminis</name>
    <dbReference type="NCBI Taxonomy" id="2599924"/>
    <lineage>
        <taxon>Bacteria</taxon>
        <taxon>Bacillati</taxon>
        <taxon>Actinomycetota</taxon>
        <taxon>Actinomycetes</taxon>
        <taxon>Micrococcales</taxon>
        <taxon>Microbacteriaceae</taxon>
        <taxon>Agrococcus</taxon>
    </lineage>
</organism>
<dbReference type="OrthoDB" id="116480at2"/>
<evidence type="ECO:0000313" key="4">
    <source>
        <dbReference type="Proteomes" id="UP000323221"/>
    </source>
</evidence>
<feature type="transmembrane region" description="Helical" evidence="2">
    <location>
        <begin position="170"/>
        <end position="193"/>
    </location>
</feature>
<feature type="transmembrane region" description="Helical" evidence="2">
    <location>
        <begin position="273"/>
        <end position="292"/>
    </location>
</feature>
<evidence type="ECO:0000256" key="1">
    <source>
        <dbReference type="SAM" id="MobiDB-lite"/>
    </source>
</evidence>
<feature type="transmembrane region" description="Helical" evidence="2">
    <location>
        <begin position="141"/>
        <end position="163"/>
    </location>
</feature>
<feature type="compositionally biased region" description="Low complexity" evidence="1">
    <location>
        <begin position="1"/>
        <end position="10"/>
    </location>
</feature>
<keyword evidence="2" id="KW-0812">Transmembrane</keyword>
<feature type="transmembrane region" description="Helical" evidence="2">
    <location>
        <begin position="312"/>
        <end position="336"/>
    </location>
</feature>
<dbReference type="AlphaFoldDB" id="A0A5M8QG87"/>
<protein>
    <submittedName>
        <fullName evidence="3">Bax inhibitor-1/YccA family protein</fullName>
    </submittedName>
</protein>
<accession>A0A5M8QG87</accession>
<feature type="transmembrane region" description="Helical" evidence="2">
    <location>
        <begin position="232"/>
        <end position="253"/>
    </location>
</feature>
<feature type="transmembrane region" description="Helical" evidence="2">
    <location>
        <begin position="116"/>
        <end position="135"/>
    </location>
</feature>
<dbReference type="PANTHER" id="PTHR41282:SF1">
    <property type="entry name" value="CONSERVED TRANSMEMBRANE PROTEIN-RELATED"/>
    <property type="match status" value="1"/>
</dbReference>
<keyword evidence="2" id="KW-1133">Transmembrane helix</keyword>
<feature type="region of interest" description="Disordered" evidence="1">
    <location>
        <begin position="1"/>
        <end position="94"/>
    </location>
</feature>
<evidence type="ECO:0000313" key="3">
    <source>
        <dbReference type="EMBL" id="KAA6435019.1"/>
    </source>
</evidence>
<dbReference type="Proteomes" id="UP000323221">
    <property type="component" value="Unassembled WGS sequence"/>
</dbReference>
<comment type="caution">
    <text evidence="3">The sequence shown here is derived from an EMBL/GenBank/DDBJ whole genome shotgun (WGS) entry which is preliminary data.</text>
</comment>